<dbReference type="OrthoDB" id="1820927at2"/>
<protein>
    <submittedName>
        <fullName evidence="2">Uncharacterized protein</fullName>
    </submittedName>
</protein>
<gene>
    <name evidence="2" type="ordered locus">Rumal_0944</name>
</gene>
<dbReference type="HOGENOM" id="CLU_1353794_0_0_9"/>
<dbReference type="KEGG" id="ral:Rumal_0944"/>
<sequence length="202" mass="23415">MATKRKFGIEYAFPITLVSLVGFWFVITLVLFFTDGSMSKLYKDIGALPWKRPDYTVSIPASELHSHDDIMAAVKATQKCYEEEWYSYNGTYILQLGYSEELNELKKDENEGEWIYLESYMYTGYGNSVNPEDQGKYHKAYWAIEKQPDGSWLCRGCTPMDDDKESTLTEFSDEPFNIDLDEVKEMMDDNAEKIKEATDSLR</sequence>
<keyword evidence="1" id="KW-0472">Membrane</keyword>
<dbReference type="Proteomes" id="UP000006919">
    <property type="component" value="Chromosome"/>
</dbReference>
<dbReference type="EMBL" id="CP002403">
    <property type="protein sequence ID" value="ADU21470.1"/>
    <property type="molecule type" value="Genomic_DNA"/>
</dbReference>
<reference evidence="2 3" key="1">
    <citation type="journal article" date="2011" name="J. Bacteriol.">
        <title>Complete genome of the cellulolytic ruminal bacterium Ruminococcus albus 7.</title>
        <authorList>
            <person name="Suen G."/>
            <person name="Stevenson D.M."/>
            <person name="Bruce D.C."/>
            <person name="Chertkov O."/>
            <person name="Copeland A."/>
            <person name="Cheng J.F."/>
            <person name="Detter C."/>
            <person name="Detter J.C."/>
            <person name="Goodwin L.A."/>
            <person name="Han C.S."/>
            <person name="Hauser L.J."/>
            <person name="Ivanova N.N."/>
            <person name="Kyrpides N.C."/>
            <person name="Land M.L."/>
            <person name="Lapidus A."/>
            <person name="Lucas S."/>
            <person name="Ovchinnikova G."/>
            <person name="Pitluck S."/>
            <person name="Tapia R."/>
            <person name="Woyke T."/>
            <person name="Boyum J."/>
            <person name="Mead D."/>
            <person name="Weimer P.J."/>
        </authorList>
    </citation>
    <scope>NUCLEOTIDE SEQUENCE [LARGE SCALE GENOMIC DNA]</scope>
    <source>
        <strain evidence="3">ATCC 27210 / DSM 20455 / JCM 14654 / NCDO 2250 / 7</strain>
    </source>
</reference>
<organism evidence="2 3">
    <name type="scientific">Ruminococcus albus (strain ATCC 27210 / DSM 20455 / JCM 14654 / NCDO 2250 / 7)</name>
    <dbReference type="NCBI Taxonomy" id="697329"/>
    <lineage>
        <taxon>Bacteria</taxon>
        <taxon>Bacillati</taxon>
        <taxon>Bacillota</taxon>
        <taxon>Clostridia</taxon>
        <taxon>Eubacteriales</taxon>
        <taxon>Oscillospiraceae</taxon>
        <taxon>Ruminococcus</taxon>
    </lineage>
</organism>
<dbReference type="RefSeq" id="WP_013497648.1">
    <property type="nucleotide sequence ID" value="NC_014833.1"/>
</dbReference>
<name>E6UBC0_RUMA7</name>
<proteinExistence type="predicted"/>
<dbReference type="AlphaFoldDB" id="E6UBC0"/>
<evidence type="ECO:0000256" key="1">
    <source>
        <dbReference type="SAM" id="Phobius"/>
    </source>
</evidence>
<feature type="transmembrane region" description="Helical" evidence="1">
    <location>
        <begin position="12"/>
        <end position="33"/>
    </location>
</feature>
<keyword evidence="1" id="KW-1133">Transmembrane helix</keyword>
<accession>E6UBC0</accession>
<evidence type="ECO:0000313" key="3">
    <source>
        <dbReference type="Proteomes" id="UP000006919"/>
    </source>
</evidence>
<evidence type="ECO:0000313" key="2">
    <source>
        <dbReference type="EMBL" id="ADU21470.1"/>
    </source>
</evidence>
<keyword evidence="1" id="KW-0812">Transmembrane</keyword>